<dbReference type="InterPro" id="IPR004095">
    <property type="entry name" value="TGS"/>
</dbReference>
<dbReference type="PROSITE" id="PS51710">
    <property type="entry name" value="G_OBG"/>
    <property type="match status" value="1"/>
</dbReference>
<dbReference type="NCBIfam" id="NF007171">
    <property type="entry name" value="PRK09602.1"/>
    <property type="match status" value="1"/>
</dbReference>
<evidence type="ECO:0000313" key="3">
    <source>
        <dbReference type="EMBL" id="MBZ2165137.1"/>
    </source>
</evidence>
<dbReference type="PRINTS" id="PR00326">
    <property type="entry name" value="GTP1OBG"/>
</dbReference>
<dbReference type="EMBL" id="JAIOUQ010000003">
    <property type="protein sequence ID" value="MBZ2165137.1"/>
    <property type="molecule type" value="Genomic_DNA"/>
</dbReference>
<gene>
    <name evidence="3" type="ORF">K8N75_03650</name>
</gene>
<dbReference type="AlphaFoldDB" id="A0A8T5USN7"/>
<dbReference type="Gene3D" id="3.40.50.300">
    <property type="entry name" value="P-loop containing nucleotide triphosphate hydrolases"/>
    <property type="match status" value="1"/>
</dbReference>
<dbReference type="Proteomes" id="UP000825933">
    <property type="component" value="Unassembled WGS sequence"/>
</dbReference>
<dbReference type="GO" id="GO:0005737">
    <property type="term" value="C:cytoplasm"/>
    <property type="evidence" value="ECO:0007669"/>
    <property type="project" value="TreeGrafter"/>
</dbReference>
<feature type="domain" description="OBG-type G" evidence="2">
    <location>
        <begin position="2"/>
        <end position="267"/>
    </location>
</feature>
<dbReference type="PANTHER" id="PTHR23305:SF1">
    <property type="entry name" value="OBG-TYPE G DOMAIN-CONTAINING PROTEIN"/>
    <property type="match status" value="1"/>
</dbReference>
<evidence type="ECO:0000313" key="4">
    <source>
        <dbReference type="Proteomes" id="UP000825933"/>
    </source>
</evidence>
<evidence type="ECO:0000259" key="2">
    <source>
        <dbReference type="PROSITE" id="PS51710"/>
    </source>
</evidence>
<dbReference type="SUPFAM" id="SSF81271">
    <property type="entry name" value="TGS-like"/>
    <property type="match status" value="1"/>
</dbReference>
<dbReference type="InterPro" id="IPR012676">
    <property type="entry name" value="TGS-like"/>
</dbReference>
<keyword evidence="1" id="KW-0547">Nucleotide-binding</keyword>
<comment type="caution">
    <text evidence="3">The sequence shown here is derived from an EMBL/GenBank/DDBJ whole genome shotgun (WGS) entry which is preliminary data.</text>
</comment>
<proteinExistence type="predicted"/>
<dbReference type="GO" id="GO:0016887">
    <property type="term" value="F:ATP hydrolysis activity"/>
    <property type="evidence" value="ECO:0007669"/>
    <property type="project" value="TreeGrafter"/>
</dbReference>
<dbReference type="Pfam" id="PF01926">
    <property type="entry name" value="MMR_HSR1"/>
    <property type="match status" value="1"/>
</dbReference>
<dbReference type="RefSeq" id="WP_223790763.1">
    <property type="nucleotide sequence ID" value="NZ_JAIOUQ010000003.1"/>
</dbReference>
<dbReference type="InterPro" id="IPR027417">
    <property type="entry name" value="P-loop_NTPase"/>
</dbReference>
<accession>A0A8T5USN7</accession>
<dbReference type="InterPro" id="IPR012675">
    <property type="entry name" value="Beta-grasp_dom_sf"/>
</dbReference>
<organism evidence="3 4">
    <name type="scientific">Methanobacterium spitsbergense</name>
    <dbReference type="NCBI Taxonomy" id="2874285"/>
    <lineage>
        <taxon>Archaea</taxon>
        <taxon>Methanobacteriati</taxon>
        <taxon>Methanobacteriota</taxon>
        <taxon>Methanomada group</taxon>
        <taxon>Methanobacteria</taxon>
        <taxon>Methanobacteriales</taxon>
        <taxon>Methanobacteriaceae</taxon>
        <taxon>Methanobacterium</taxon>
    </lineage>
</organism>
<dbReference type="CDD" id="cd01669">
    <property type="entry name" value="TGS_MJ1332_like"/>
    <property type="match status" value="1"/>
</dbReference>
<dbReference type="SUPFAM" id="SSF52540">
    <property type="entry name" value="P-loop containing nucleoside triphosphate hydrolases"/>
    <property type="match status" value="1"/>
</dbReference>
<dbReference type="PANTHER" id="PTHR23305">
    <property type="entry name" value="OBG GTPASE FAMILY"/>
    <property type="match status" value="1"/>
</dbReference>
<evidence type="ECO:0000256" key="1">
    <source>
        <dbReference type="ARBA" id="ARBA00022741"/>
    </source>
</evidence>
<dbReference type="InterPro" id="IPR031167">
    <property type="entry name" value="G_OBG"/>
</dbReference>
<protein>
    <submittedName>
        <fullName evidence="3">Redox-regulated ATPase YchF</fullName>
    </submittedName>
</protein>
<dbReference type="CDD" id="cd01899">
    <property type="entry name" value="Ygr210"/>
    <property type="match status" value="1"/>
</dbReference>
<dbReference type="Pfam" id="PF08438">
    <property type="entry name" value="YGR210-like_G4"/>
    <property type="match status" value="1"/>
</dbReference>
<dbReference type="Gene3D" id="3.10.20.30">
    <property type="match status" value="1"/>
</dbReference>
<dbReference type="Gene3D" id="1.10.8.470">
    <property type="match status" value="1"/>
</dbReference>
<sequence>MLQIAVTGKPNVGKSSFFNSATLSEVEVASYPFTTIDANKAVAHVVTECPCKELEVTCNPNNSKCVSGKRLIPVELIDVAGLVPGAHEGRGLGNKFLDDLRQARAFIHIIDASGSTDEEGRPCEPGSHDPLEDVEFLEHEITMWLFGILKKNWNKMIRKVMSERLDLAKVISEQLSGTGIRLEDIIEAKKVVDKDYDKWDDSDIIAVLDDLLKRAKPMLIVANKADMPTSDENIKRLEDKYGNVIAASAESELALIRASEAGLISYFPGDSDFEILEPEKLNENQMKALNYIKEHVLQKYGSTGVQKALNSAIFEILDMIVVFPVEDEHKLSDQKGNILPDALLIKKGSKPRDMAYVIHTDIGDSFMHALDARSCRRISSDYELVDGDIISIICR</sequence>
<keyword evidence="4" id="KW-1185">Reference proteome</keyword>
<reference evidence="4" key="1">
    <citation type="journal article" date="2022" name="Microbiol. Resour. Announc.">
        <title>Draft Genome Sequence of a Methanogenic Archaeon from West Spitsbergen Permafrost.</title>
        <authorList>
            <person name="Trubitsyn V."/>
            <person name="Rivkina E."/>
            <person name="Shcherbakova V."/>
        </authorList>
    </citation>
    <scope>NUCLEOTIDE SEQUENCE [LARGE SCALE GENOMIC DNA]</scope>
    <source>
        <strain evidence="4">VT</strain>
    </source>
</reference>
<dbReference type="Pfam" id="PF02824">
    <property type="entry name" value="TGS"/>
    <property type="match status" value="1"/>
</dbReference>
<dbReference type="InterPro" id="IPR013646">
    <property type="entry name" value="YGR210-like_G4"/>
</dbReference>
<dbReference type="GO" id="GO:0005525">
    <property type="term" value="F:GTP binding"/>
    <property type="evidence" value="ECO:0007669"/>
    <property type="project" value="InterPro"/>
</dbReference>
<name>A0A8T5USN7_9EURY</name>
<dbReference type="InterPro" id="IPR006073">
    <property type="entry name" value="GTP-bd"/>
</dbReference>